<dbReference type="AlphaFoldDB" id="A0A6C0EE77"/>
<reference evidence="2" key="1">
    <citation type="journal article" date="2020" name="Nature">
        <title>Giant virus diversity and host interactions through global metagenomics.</title>
        <authorList>
            <person name="Schulz F."/>
            <person name="Roux S."/>
            <person name="Paez-Espino D."/>
            <person name="Jungbluth S."/>
            <person name="Walsh D.A."/>
            <person name="Denef V.J."/>
            <person name="McMahon K.D."/>
            <person name="Konstantinidis K.T."/>
            <person name="Eloe-Fadrosh E.A."/>
            <person name="Kyrpides N.C."/>
            <person name="Woyke T."/>
        </authorList>
    </citation>
    <scope>NUCLEOTIDE SEQUENCE</scope>
    <source>
        <strain evidence="2">GVMAG-M-3300023179-33</strain>
    </source>
</reference>
<keyword evidence="1" id="KW-1133">Transmembrane helix</keyword>
<accession>A0A6C0EE77</accession>
<keyword evidence="1" id="KW-0812">Transmembrane</keyword>
<protein>
    <submittedName>
        <fullName evidence="2">Uncharacterized protein</fullName>
    </submittedName>
</protein>
<organism evidence="2">
    <name type="scientific">viral metagenome</name>
    <dbReference type="NCBI Taxonomy" id="1070528"/>
    <lineage>
        <taxon>unclassified sequences</taxon>
        <taxon>metagenomes</taxon>
        <taxon>organismal metagenomes</taxon>
    </lineage>
</organism>
<feature type="transmembrane region" description="Helical" evidence="1">
    <location>
        <begin position="16"/>
        <end position="35"/>
    </location>
</feature>
<dbReference type="EMBL" id="MN739823">
    <property type="protein sequence ID" value="QHT27507.1"/>
    <property type="molecule type" value="Genomic_DNA"/>
</dbReference>
<evidence type="ECO:0000313" key="2">
    <source>
        <dbReference type="EMBL" id="QHT27507.1"/>
    </source>
</evidence>
<keyword evidence="1" id="KW-0472">Membrane</keyword>
<proteinExistence type="predicted"/>
<name>A0A6C0EE77_9ZZZZ</name>
<feature type="transmembrane region" description="Helical" evidence="1">
    <location>
        <begin position="42"/>
        <end position="59"/>
    </location>
</feature>
<evidence type="ECO:0000256" key="1">
    <source>
        <dbReference type="SAM" id="Phobius"/>
    </source>
</evidence>
<feature type="transmembrane region" description="Helical" evidence="1">
    <location>
        <begin position="74"/>
        <end position="96"/>
    </location>
</feature>
<sequence length="122" mass="14542">MAFYDLDKLQNKSLDIIVFVTYFLYISLALGIYFISPQYITLLHNIVKLYVCLFLLYRFNPWRNTKCNHLDKRIAFSAGFFLLSTTIFENILKYFISKTESHVEKIKRSFETNLYPNKNNTT</sequence>